<feature type="domain" description="G-protein coupled receptors family 2 profile 2" evidence="6">
    <location>
        <begin position="1"/>
        <end position="246"/>
    </location>
</feature>
<dbReference type="PANTHER" id="PTHR23112:SF47">
    <property type="entry name" value="G-PROTEIN COUPLED RECEPTOR 157"/>
    <property type="match status" value="1"/>
</dbReference>
<dbReference type="GO" id="GO:0004930">
    <property type="term" value="F:G protein-coupled receptor activity"/>
    <property type="evidence" value="ECO:0007669"/>
    <property type="project" value="InterPro"/>
</dbReference>
<keyword evidence="8" id="KW-1185">Reference proteome</keyword>
<dbReference type="GO" id="GO:0007189">
    <property type="term" value="P:adenylate cyclase-activating G protein-coupled receptor signaling pathway"/>
    <property type="evidence" value="ECO:0007669"/>
    <property type="project" value="TreeGrafter"/>
</dbReference>
<dbReference type="GO" id="GO:0007166">
    <property type="term" value="P:cell surface receptor signaling pathway"/>
    <property type="evidence" value="ECO:0007669"/>
    <property type="project" value="InterPro"/>
</dbReference>
<dbReference type="PROSITE" id="PS50261">
    <property type="entry name" value="G_PROTEIN_RECEP_F2_4"/>
    <property type="match status" value="1"/>
</dbReference>
<dbReference type="InterPro" id="IPR017981">
    <property type="entry name" value="GPCR_2-like_7TM"/>
</dbReference>
<keyword evidence="2 5" id="KW-0812">Transmembrane</keyword>
<evidence type="ECO:0000256" key="3">
    <source>
        <dbReference type="ARBA" id="ARBA00022989"/>
    </source>
</evidence>
<dbReference type="PANTHER" id="PTHR23112">
    <property type="entry name" value="G PROTEIN-COUPLED RECEPTOR 157-RELATED"/>
    <property type="match status" value="1"/>
</dbReference>
<dbReference type="EMBL" id="MU827782">
    <property type="protein sequence ID" value="KAJ7336572.1"/>
    <property type="molecule type" value="Genomic_DNA"/>
</dbReference>
<feature type="transmembrane region" description="Helical" evidence="5">
    <location>
        <begin position="75"/>
        <end position="96"/>
    </location>
</feature>
<dbReference type="SUPFAM" id="SSF81321">
    <property type="entry name" value="Family A G protein-coupled receptor-like"/>
    <property type="match status" value="1"/>
</dbReference>
<dbReference type="Proteomes" id="UP001163046">
    <property type="component" value="Unassembled WGS sequence"/>
</dbReference>
<proteinExistence type="predicted"/>
<keyword evidence="4 5" id="KW-0472">Membrane</keyword>
<dbReference type="InterPro" id="IPR000832">
    <property type="entry name" value="GPCR_2_secretin-like"/>
</dbReference>
<evidence type="ECO:0000313" key="8">
    <source>
        <dbReference type="Proteomes" id="UP001163046"/>
    </source>
</evidence>
<feature type="transmembrane region" description="Helical" evidence="5">
    <location>
        <begin position="123"/>
        <end position="149"/>
    </location>
</feature>
<name>A0A9W9YH19_9CNID</name>
<evidence type="ECO:0000256" key="1">
    <source>
        <dbReference type="ARBA" id="ARBA00004141"/>
    </source>
</evidence>
<sequence length="287" mass="32633">MIVFISVGDFLVAGGNIVGEWVITRASQPDVLACRIQAAIGTIAILSSFFWTVYLSLYFYLTICRRISMESEKRVMMLFHGTAWGIPVIIAIIAFVQKGVGYSGDLVSSGWCWISSKQRWWEMVFWMCIAGKGWEISAYIAITVFYVLVKLHIRQEVSSGFMSGSPFLTVRSVEVAKKADHKLTFIPVVFILLRIWGTIRFFRFLACLPDCRTIGPRPALQWLEILQGIGDNSQGFANFVLFCLFTDKIRERFRLCCGHCMPVCCRTAERDPMLQSTNLFYDSFGNK</sequence>
<evidence type="ECO:0000256" key="5">
    <source>
        <dbReference type="SAM" id="Phobius"/>
    </source>
</evidence>
<feature type="transmembrane region" description="Helical" evidence="5">
    <location>
        <begin position="38"/>
        <end position="63"/>
    </location>
</feature>
<comment type="caution">
    <text evidence="7">The sequence shown here is derived from an EMBL/GenBank/DDBJ whole genome shotgun (WGS) entry which is preliminary data.</text>
</comment>
<evidence type="ECO:0000259" key="6">
    <source>
        <dbReference type="PROSITE" id="PS50261"/>
    </source>
</evidence>
<organism evidence="7 8">
    <name type="scientific">Desmophyllum pertusum</name>
    <dbReference type="NCBI Taxonomy" id="174260"/>
    <lineage>
        <taxon>Eukaryota</taxon>
        <taxon>Metazoa</taxon>
        <taxon>Cnidaria</taxon>
        <taxon>Anthozoa</taxon>
        <taxon>Hexacorallia</taxon>
        <taxon>Scleractinia</taxon>
        <taxon>Caryophylliina</taxon>
        <taxon>Caryophylliidae</taxon>
        <taxon>Desmophyllum</taxon>
    </lineage>
</organism>
<dbReference type="OrthoDB" id="100006at2759"/>
<evidence type="ECO:0000256" key="2">
    <source>
        <dbReference type="ARBA" id="ARBA00022692"/>
    </source>
</evidence>
<dbReference type="Pfam" id="PF00002">
    <property type="entry name" value="7tm_2"/>
    <property type="match status" value="1"/>
</dbReference>
<dbReference type="AlphaFoldDB" id="A0A9W9YH19"/>
<reference evidence="7" key="1">
    <citation type="submission" date="2023-01" db="EMBL/GenBank/DDBJ databases">
        <title>Genome assembly of the deep-sea coral Lophelia pertusa.</title>
        <authorList>
            <person name="Herrera S."/>
            <person name="Cordes E."/>
        </authorList>
    </citation>
    <scope>NUCLEOTIDE SEQUENCE</scope>
    <source>
        <strain evidence="7">USNM1676648</strain>
        <tissue evidence="7">Polyp</tissue>
    </source>
</reference>
<dbReference type="GO" id="GO:0005886">
    <property type="term" value="C:plasma membrane"/>
    <property type="evidence" value="ECO:0007669"/>
    <property type="project" value="TreeGrafter"/>
</dbReference>
<evidence type="ECO:0000313" key="7">
    <source>
        <dbReference type="EMBL" id="KAJ7336572.1"/>
    </source>
</evidence>
<evidence type="ECO:0000256" key="4">
    <source>
        <dbReference type="ARBA" id="ARBA00023136"/>
    </source>
</evidence>
<dbReference type="Gene3D" id="1.20.1070.10">
    <property type="entry name" value="Rhodopsin 7-helix transmembrane proteins"/>
    <property type="match status" value="1"/>
</dbReference>
<accession>A0A9W9YH19</accession>
<comment type="subcellular location">
    <subcellularLocation>
        <location evidence="1">Membrane</location>
        <topology evidence="1">Multi-pass membrane protein</topology>
    </subcellularLocation>
</comment>
<protein>
    <submittedName>
        <fullName evidence="7">Basement membrane-specific heparan sulfate proteoglycan core protein</fullName>
    </submittedName>
</protein>
<gene>
    <name evidence="7" type="primary">HSPG2_2</name>
    <name evidence="7" type="ORF">OS493_011786</name>
</gene>
<keyword evidence="3 5" id="KW-1133">Transmembrane helix</keyword>